<protein>
    <recommendedName>
        <fullName evidence="2">Metallo-beta-lactamase domain-containing protein</fullName>
    </recommendedName>
</protein>
<dbReference type="AlphaFoldDB" id="A0A2N1JEX3"/>
<dbReference type="PANTHER" id="PTHR15032:SF35">
    <property type="entry name" value="METALLO-BETA-LACTAMASE DOMAIN-CONTAINING PROTEIN"/>
    <property type="match status" value="1"/>
</dbReference>
<dbReference type="SUPFAM" id="SSF56281">
    <property type="entry name" value="Metallo-hydrolase/oxidoreductase"/>
    <property type="match status" value="1"/>
</dbReference>
<dbReference type="PANTHER" id="PTHR15032">
    <property type="entry name" value="N-ACYL-PHOSPHATIDYLETHANOLAMINE-HYDROLYZING PHOSPHOLIPASE D"/>
    <property type="match status" value="1"/>
</dbReference>
<reference evidence="3 4" key="1">
    <citation type="submission" date="2017-10" db="EMBL/GenBank/DDBJ databases">
        <title>A novel species of cold-tolerant Malassezia isolated from bats.</title>
        <authorList>
            <person name="Lorch J.M."/>
            <person name="Palmer J.M."/>
            <person name="Vanderwolf K.J."/>
            <person name="Schmidt K.Z."/>
            <person name="Verant M.L."/>
            <person name="Weller T.J."/>
            <person name="Blehert D.S."/>
        </authorList>
    </citation>
    <scope>NUCLEOTIDE SEQUENCE [LARGE SCALE GENOMIC DNA]</scope>
    <source>
        <strain evidence="3 4">NWHC:44797-103</strain>
    </source>
</reference>
<keyword evidence="1" id="KW-0472">Membrane</keyword>
<dbReference type="GO" id="GO:0070290">
    <property type="term" value="F:N-acylphosphatidylethanolamine-specific phospholipase D activity"/>
    <property type="evidence" value="ECO:0007669"/>
    <property type="project" value="TreeGrafter"/>
</dbReference>
<dbReference type="STRING" id="2020962.A0A2N1JEX3"/>
<dbReference type="InterPro" id="IPR036866">
    <property type="entry name" value="RibonucZ/Hydroxyglut_hydro"/>
</dbReference>
<dbReference type="Pfam" id="PF12706">
    <property type="entry name" value="Lactamase_B_2"/>
    <property type="match status" value="1"/>
</dbReference>
<dbReference type="EMBL" id="KZ454988">
    <property type="protein sequence ID" value="PKI85099.1"/>
    <property type="molecule type" value="Genomic_DNA"/>
</dbReference>
<sequence>MLAQLGGRLPLKVFSYTICAWGGAWIVYYAFQECRRTFALRSRQRRFPLPRRTAENDAAWFGQANAQERKNIVGRFSPLKFLGRYLNVTPEWREQGLWEWMWWKVVHALIWNDGFGFDGGFSADTKTEEGRKRIETLLPVEPVDMAKLFGAPPEGSTYTWLGQSTCLIRMHGVTILTDPVFGTQPVKSFLSPVRMRPMPCTFLDLVRDGVLDIILVSHNHFDHLDLSIIPHVPRTTKWVVSRGMSTLLRKCGVPMENITELAWWEEAQLECTVAHDDTSVTRVVHITGLPASHWSARTLLDTNKSLWSSYAVRVNDQSAALPRASLFFCGDSGYSPDLFRSIGRMYGPFHLATIPIGSYEPRWHLSLQHMDPLGSVSVAEDIGAAQSFGMHWGTWCMSDERWDAPPADLALALAQKKLPCSYVKTVPLGQIQHVPLGA</sequence>
<keyword evidence="1" id="KW-0812">Transmembrane</keyword>
<keyword evidence="1" id="KW-1133">Transmembrane helix</keyword>
<dbReference type="GO" id="GO:0005737">
    <property type="term" value="C:cytoplasm"/>
    <property type="evidence" value="ECO:0007669"/>
    <property type="project" value="TreeGrafter"/>
</dbReference>
<dbReference type="Proteomes" id="UP000232875">
    <property type="component" value="Unassembled WGS sequence"/>
</dbReference>
<dbReference type="OrthoDB" id="332863at2759"/>
<keyword evidence="4" id="KW-1185">Reference proteome</keyword>
<dbReference type="GO" id="GO:0070292">
    <property type="term" value="P:N-acylphosphatidylethanolamine metabolic process"/>
    <property type="evidence" value="ECO:0007669"/>
    <property type="project" value="TreeGrafter"/>
</dbReference>
<organism evidence="3 4">
    <name type="scientific">Malassezia vespertilionis</name>
    <dbReference type="NCBI Taxonomy" id="2020962"/>
    <lineage>
        <taxon>Eukaryota</taxon>
        <taxon>Fungi</taxon>
        <taxon>Dikarya</taxon>
        <taxon>Basidiomycota</taxon>
        <taxon>Ustilaginomycotina</taxon>
        <taxon>Malasseziomycetes</taxon>
        <taxon>Malasseziales</taxon>
        <taxon>Malasseziaceae</taxon>
        <taxon>Malassezia</taxon>
    </lineage>
</organism>
<evidence type="ECO:0000313" key="4">
    <source>
        <dbReference type="Proteomes" id="UP000232875"/>
    </source>
</evidence>
<gene>
    <name evidence="3" type="ORF">MVES_001355</name>
</gene>
<dbReference type="GO" id="GO:0070291">
    <property type="term" value="P:N-acylethanolamine metabolic process"/>
    <property type="evidence" value="ECO:0007669"/>
    <property type="project" value="TreeGrafter"/>
</dbReference>
<feature type="domain" description="Metallo-beta-lactamase" evidence="2">
    <location>
        <begin position="174"/>
        <end position="392"/>
    </location>
</feature>
<feature type="transmembrane region" description="Helical" evidence="1">
    <location>
        <begin position="13"/>
        <end position="31"/>
    </location>
</feature>
<proteinExistence type="predicted"/>
<evidence type="ECO:0000256" key="1">
    <source>
        <dbReference type="SAM" id="Phobius"/>
    </source>
</evidence>
<name>A0A2N1JEX3_9BASI</name>
<evidence type="ECO:0000259" key="2">
    <source>
        <dbReference type="Pfam" id="PF12706"/>
    </source>
</evidence>
<accession>A0A2N1JEX3</accession>
<dbReference type="Gene3D" id="3.60.15.10">
    <property type="entry name" value="Ribonuclease Z/Hydroxyacylglutathione hydrolase-like"/>
    <property type="match status" value="1"/>
</dbReference>
<evidence type="ECO:0000313" key="3">
    <source>
        <dbReference type="EMBL" id="PKI85099.1"/>
    </source>
</evidence>
<dbReference type="InterPro" id="IPR001279">
    <property type="entry name" value="Metallo-B-lactamas"/>
</dbReference>